<dbReference type="AlphaFoldDB" id="A0A0A9XCR2"/>
<reference evidence="1" key="2">
    <citation type="submission" date="2014-07" db="EMBL/GenBank/DDBJ databases">
        <authorList>
            <person name="Hull J."/>
        </authorList>
    </citation>
    <scope>NUCLEOTIDE SEQUENCE</scope>
</reference>
<sequence>LNSMNSSTMQSEANGNRMSKYILKLPVVYANACNNNNNDGEHAPQTPFKFDTRSGSFRKRSQLPTITPITINYGNEMKYSQFGSMNSQLSLGNLNKELKNPMAVVYTKTQPNVRVLKHRLNVPSLENKFGDSCLLHANCFECSSRALTVDGLGMTKPCVYRQPFVSNPPAIPISSNSATLEPFAAPISIENEDKVQLNQKIVSETSELSLKVVPLNTKPLVPPLSELICDFQELGRGQEETINSDMTPELFKIKTETFNEAPFQTPTPDVVSDMEPSLFSGGETHKDNFKFGLEFDCSLDLFEDAFGSGLLDNVNITSHTAEGLNNLYSQESPSLIDL</sequence>
<protein>
    <submittedName>
        <fullName evidence="1">Uncharacterized protein</fullName>
    </submittedName>
</protein>
<accession>A0A0A9XCR2</accession>
<evidence type="ECO:0000313" key="1">
    <source>
        <dbReference type="EMBL" id="JAG17774.1"/>
    </source>
</evidence>
<proteinExistence type="predicted"/>
<feature type="non-terminal residue" evidence="1">
    <location>
        <position position="1"/>
    </location>
</feature>
<name>A0A0A9XCR2_LYGHE</name>
<gene>
    <name evidence="1" type="ORF">CM83_38560</name>
</gene>
<reference evidence="1" key="1">
    <citation type="journal article" date="2014" name="PLoS ONE">
        <title>Transcriptome-Based Identification of ABC Transporters in the Western Tarnished Plant Bug Lygus hesperus.</title>
        <authorList>
            <person name="Hull J.J."/>
            <person name="Chaney K."/>
            <person name="Geib S.M."/>
            <person name="Fabrick J.A."/>
            <person name="Brent C.S."/>
            <person name="Walsh D."/>
            <person name="Lavine L.C."/>
        </authorList>
    </citation>
    <scope>NUCLEOTIDE SEQUENCE</scope>
</reference>
<dbReference type="EMBL" id="GBHO01025830">
    <property type="protein sequence ID" value="JAG17774.1"/>
    <property type="molecule type" value="Transcribed_RNA"/>
</dbReference>
<organism evidence="1">
    <name type="scientific">Lygus hesperus</name>
    <name type="common">Western plant bug</name>
    <dbReference type="NCBI Taxonomy" id="30085"/>
    <lineage>
        <taxon>Eukaryota</taxon>
        <taxon>Metazoa</taxon>
        <taxon>Ecdysozoa</taxon>
        <taxon>Arthropoda</taxon>
        <taxon>Hexapoda</taxon>
        <taxon>Insecta</taxon>
        <taxon>Pterygota</taxon>
        <taxon>Neoptera</taxon>
        <taxon>Paraneoptera</taxon>
        <taxon>Hemiptera</taxon>
        <taxon>Heteroptera</taxon>
        <taxon>Panheteroptera</taxon>
        <taxon>Cimicomorpha</taxon>
        <taxon>Miridae</taxon>
        <taxon>Mirini</taxon>
        <taxon>Lygus</taxon>
    </lineage>
</organism>